<accession>A0A4V2V3J5</accession>
<protein>
    <submittedName>
        <fullName evidence="2">Uncharacterized protein</fullName>
    </submittedName>
</protein>
<comment type="caution">
    <text evidence="2">The sequence shown here is derived from an EMBL/GenBank/DDBJ whole genome shotgun (WGS) entry which is preliminary data.</text>
</comment>
<sequence>MNKLEQNKKLIELLRKEKNELEHEFNVLRYRNGQLEERLNSEFINKDRDDFTSDSEYYEFGLEQNKIFDEYYENNTRMKEKEAKINDNNELIHRVGRYDRVIRKAGQYNIDATSNRIAENSANLNKEVSVSDHVKSAENVNSYYQSIFGIPIYITGF</sequence>
<name>A0A4V2V3J5_9GAMM</name>
<proteinExistence type="predicted"/>
<dbReference type="RefSeq" id="WP_132496320.1">
    <property type="nucleotide sequence ID" value="NZ_SMAS01000005.1"/>
</dbReference>
<dbReference type="AlphaFoldDB" id="A0A4V2V3J5"/>
<organism evidence="2 3">
    <name type="scientific">Providencia alcalifaciens</name>
    <dbReference type="NCBI Taxonomy" id="126385"/>
    <lineage>
        <taxon>Bacteria</taxon>
        <taxon>Pseudomonadati</taxon>
        <taxon>Pseudomonadota</taxon>
        <taxon>Gammaproteobacteria</taxon>
        <taxon>Enterobacterales</taxon>
        <taxon>Morganellaceae</taxon>
        <taxon>Providencia</taxon>
    </lineage>
</organism>
<feature type="coiled-coil region" evidence="1">
    <location>
        <begin position="1"/>
        <end position="38"/>
    </location>
</feature>
<dbReference type="Proteomes" id="UP000295055">
    <property type="component" value="Unassembled WGS sequence"/>
</dbReference>
<evidence type="ECO:0000313" key="2">
    <source>
        <dbReference type="EMBL" id="TCT34345.1"/>
    </source>
</evidence>
<gene>
    <name evidence="2" type="ORF">EC835_10556</name>
</gene>
<keyword evidence="1" id="KW-0175">Coiled coil</keyword>
<evidence type="ECO:0000256" key="1">
    <source>
        <dbReference type="SAM" id="Coils"/>
    </source>
</evidence>
<dbReference type="EMBL" id="SMAS01000005">
    <property type="protein sequence ID" value="TCT34345.1"/>
    <property type="molecule type" value="Genomic_DNA"/>
</dbReference>
<evidence type="ECO:0000313" key="3">
    <source>
        <dbReference type="Proteomes" id="UP000295055"/>
    </source>
</evidence>
<reference evidence="2 3" key="1">
    <citation type="submission" date="2019-03" db="EMBL/GenBank/DDBJ databases">
        <title>Genomic analyses of the natural microbiome of Caenorhabditis elegans.</title>
        <authorList>
            <person name="Samuel B."/>
        </authorList>
    </citation>
    <scope>NUCLEOTIDE SEQUENCE [LARGE SCALE GENOMIC DNA]</scope>
    <source>
        <strain evidence="2 3">JUb102</strain>
    </source>
</reference>